<dbReference type="Proteomes" id="UP001175226">
    <property type="component" value="Unassembled WGS sequence"/>
</dbReference>
<evidence type="ECO:0000313" key="1">
    <source>
        <dbReference type="EMBL" id="KAK0439151.1"/>
    </source>
</evidence>
<keyword evidence="2" id="KW-1185">Reference proteome</keyword>
<proteinExistence type="predicted"/>
<protein>
    <submittedName>
        <fullName evidence="1">Uncharacterized protein</fullName>
    </submittedName>
</protein>
<evidence type="ECO:0000313" key="2">
    <source>
        <dbReference type="Proteomes" id="UP001175226"/>
    </source>
</evidence>
<sequence length="234" mass="26254">MTEDWAATYTTTLAQNEISDVHTPWDDEPTVTGRLRATDNLASSYPQRSRVLPQSAYTTRTTINPIFPGAANTSFLPTSPHWGEVHMTESAIPKGSQSHGFSLMVPPLEAETFSPLDHDVPLHSAAQSTSVQRDTSGNFGTAAIHAVRRPKPCPPGYKKRPFTNKMAHEIARRHSIPYQEVCQYYHYNWVDELYHHCPIADCTSGQNTFRGDTIKTHLEHYHPNITVEEKVSSI</sequence>
<reference evidence="1" key="1">
    <citation type="submission" date="2023-06" db="EMBL/GenBank/DDBJ databases">
        <authorList>
            <consortium name="Lawrence Berkeley National Laboratory"/>
            <person name="Ahrendt S."/>
            <person name="Sahu N."/>
            <person name="Indic B."/>
            <person name="Wong-Bajracharya J."/>
            <person name="Merenyi Z."/>
            <person name="Ke H.-M."/>
            <person name="Monk M."/>
            <person name="Kocsube S."/>
            <person name="Drula E."/>
            <person name="Lipzen A."/>
            <person name="Balint B."/>
            <person name="Henrissat B."/>
            <person name="Andreopoulos B."/>
            <person name="Martin F.M."/>
            <person name="Harder C.B."/>
            <person name="Rigling D."/>
            <person name="Ford K.L."/>
            <person name="Foster G.D."/>
            <person name="Pangilinan J."/>
            <person name="Papanicolaou A."/>
            <person name="Barry K."/>
            <person name="LaButti K."/>
            <person name="Viragh M."/>
            <person name="Koriabine M."/>
            <person name="Yan M."/>
            <person name="Riley R."/>
            <person name="Champramary S."/>
            <person name="Plett K.L."/>
            <person name="Tsai I.J."/>
            <person name="Slot J."/>
            <person name="Sipos G."/>
            <person name="Plett J."/>
            <person name="Nagy L.G."/>
            <person name="Grigoriev I.V."/>
        </authorList>
    </citation>
    <scope>NUCLEOTIDE SEQUENCE</scope>
    <source>
        <strain evidence="1">FPL87.14</strain>
    </source>
</reference>
<organism evidence="1 2">
    <name type="scientific">Armillaria borealis</name>
    <dbReference type="NCBI Taxonomy" id="47425"/>
    <lineage>
        <taxon>Eukaryota</taxon>
        <taxon>Fungi</taxon>
        <taxon>Dikarya</taxon>
        <taxon>Basidiomycota</taxon>
        <taxon>Agaricomycotina</taxon>
        <taxon>Agaricomycetes</taxon>
        <taxon>Agaricomycetidae</taxon>
        <taxon>Agaricales</taxon>
        <taxon>Marasmiineae</taxon>
        <taxon>Physalacriaceae</taxon>
        <taxon>Armillaria</taxon>
    </lineage>
</organism>
<comment type="caution">
    <text evidence="1">The sequence shown here is derived from an EMBL/GenBank/DDBJ whole genome shotgun (WGS) entry which is preliminary data.</text>
</comment>
<dbReference type="AlphaFoldDB" id="A0AA39JC85"/>
<accession>A0AA39JC85</accession>
<gene>
    <name evidence="1" type="ORF">EV421DRAFT_1738010</name>
</gene>
<name>A0AA39JC85_9AGAR</name>
<dbReference type="EMBL" id="JAUEPT010000039">
    <property type="protein sequence ID" value="KAK0439151.1"/>
    <property type="molecule type" value="Genomic_DNA"/>
</dbReference>